<proteinExistence type="predicted"/>
<accession>A0A1R2C616</accession>
<dbReference type="GO" id="GO:0031011">
    <property type="term" value="C:Ino80 complex"/>
    <property type="evidence" value="ECO:0007669"/>
    <property type="project" value="InterPro"/>
</dbReference>
<evidence type="ECO:0000259" key="2">
    <source>
        <dbReference type="Pfam" id="PF25793"/>
    </source>
</evidence>
<organism evidence="3 4">
    <name type="scientific">Stentor coeruleus</name>
    <dbReference type="NCBI Taxonomy" id="5963"/>
    <lineage>
        <taxon>Eukaryota</taxon>
        <taxon>Sar</taxon>
        <taxon>Alveolata</taxon>
        <taxon>Ciliophora</taxon>
        <taxon>Postciliodesmatophora</taxon>
        <taxon>Heterotrichea</taxon>
        <taxon>Heterotrichida</taxon>
        <taxon>Stentoridae</taxon>
        <taxon>Stentor</taxon>
    </lineage>
</organism>
<evidence type="ECO:0000313" key="3">
    <source>
        <dbReference type="EMBL" id="OMJ84456.1"/>
    </source>
</evidence>
<protein>
    <recommendedName>
        <fullName evidence="5">NFRKB winged helix-like domain-containing protein</fullName>
    </recommendedName>
</protein>
<dbReference type="CDD" id="cd21865">
    <property type="entry name" value="DEUBAD_NFRKB"/>
    <property type="match status" value="1"/>
</dbReference>
<feature type="domain" description="ASX DEUBAD" evidence="1">
    <location>
        <begin position="47"/>
        <end position="128"/>
    </location>
</feature>
<evidence type="ECO:0008006" key="5">
    <source>
        <dbReference type="Google" id="ProtNLM"/>
    </source>
</evidence>
<gene>
    <name evidence="3" type="ORF">SteCoe_14409</name>
</gene>
<reference evidence="3 4" key="1">
    <citation type="submission" date="2016-11" db="EMBL/GenBank/DDBJ databases">
        <title>The macronuclear genome of Stentor coeruleus: a giant cell with tiny introns.</title>
        <authorList>
            <person name="Slabodnick M."/>
            <person name="Ruby J.G."/>
            <person name="Reiff S.B."/>
            <person name="Swart E.C."/>
            <person name="Gosai S."/>
            <person name="Prabakaran S."/>
            <person name="Witkowska E."/>
            <person name="Larue G.E."/>
            <person name="Fisher S."/>
            <person name="Freeman R.M."/>
            <person name="Gunawardena J."/>
            <person name="Chu W."/>
            <person name="Stover N.A."/>
            <person name="Gregory B.D."/>
            <person name="Nowacki M."/>
            <person name="Derisi J."/>
            <person name="Roy S.W."/>
            <person name="Marshall W.F."/>
            <person name="Sood P."/>
        </authorList>
    </citation>
    <scope>NUCLEOTIDE SEQUENCE [LARGE SCALE GENOMIC DNA]</scope>
    <source>
        <strain evidence="3">WM001</strain>
    </source>
</reference>
<comment type="caution">
    <text evidence="3">The sequence shown here is derived from an EMBL/GenBank/DDBJ whole genome shotgun (WGS) entry which is preliminary data.</text>
</comment>
<evidence type="ECO:0000259" key="1">
    <source>
        <dbReference type="Pfam" id="PF13919"/>
    </source>
</evidence>
<dbReference type="EMBL" id="MPUH01000268">
    <property type="protein sequence ID" value="OMJ84456.1"/>
    <property type="molecule type" value="Genomic_DNA"/>
</dbReference>
<feature type="domain" description="Nuclear factor related to kappa-B-binding protein second winged helix" evidence="2">
    <location>
        <begin position="259"/>
        <end position="394"/>
    </location>
</feature>
<dbReference type="InterPro" id="IPR028020">
    <property type="entry name" value="ASX_DEUBAD_dom"/>
</dbReference>
<dbReference type="InterPro" id="IPR024867">
    <property type="entry name" value="NFRKB"/>
</dbReference>
<sequence>MDDWVSLSPSSCDQIVPSFSESEVSDSSILGSDERRYLIQGQIVELSKLLGQVDLSEVLTVDVWSDLFSDKDRQELIKLLPVSLVNQTLEELFTNQIFHIHNPIQEFSEKLRRGAFSKKHWHKSQKQKAIWDDFLFNYTTGLNEELPQAISSLNYAQAVQSNVRKRLAYHRFSSDSSSDESMFSENFDNCTSGESTILDEEEEAIYELNERNKRGEDEEKEIELKKAGNIDWVKYSSRFKDLNIHKNQLTIKMSSLDWIENYRRQETERYKNPTLPWSYQLEDGTFTVVAPVSKKITSSNIKPRDHQCLKPDRPPYLTLLSLTRDAAARVPDGVGTRADICQLVRDSQYIVETASDTQVSNLVSGALDRLHYEKDPCVKYDTDRKLWMYLHKGRGLDYFSWKSDQPLKRGRPAAFPVPEIISKEFWPPYLEEEGFLKKRKTK</sequence>
<dbReference type="PANTHER" id="PTHR13052">
    <property type="entry name" value="NFRKB-RELATED"/>
    <property type="match status" value="1"/>
</dbReference>
<name>A0A1R2C616_9CILI</name>
<dbReference type="InterPro" id="IPR057748">
    <property type="entry name" value="NFRKB_WH_2"/>
</dbReference>
<keyword evidence="4" id="KW-1185">Reference proteome</keyword>
<dbReference type="OrthoDB" id="70874at2759"/>
<dbReference type="Pfam" id="PF25793">
    <property type="entry name" value="WHD_2nd_NFRKB"/>
    <property type="match status" value="1"/>
</dbReference>
<dbReference type="Pfam" id="PF13919">
    <property type="entry name" value="ASXH"/>
    <property type="match status" value="1"/>
</dbReference>
<dbReference type="AlphaFoldDB" id="A0A1R2C616"/>
<dbReference type="Proteomes" id="UP000187209">
    <property type="component" value="Unassembled WGS sequence"/>
</dbReference>
<dbReference type="PANTHER" id="PTHR13052:SF3">
    <property type="entry name" value="NUCLEAR FACTOR RELATED TO KAPPA-B-BINDING PROTEIN"/>
    <property type="match status" value="1"/>
</dbReference>
<evidence type="ECO:0000313" key="4">
    <source>
        <dbReference type="Proteomes" id="UP000187209"/>
    </source>
</evidence>